<feature type="transmembrane region" description="Helical" evidence="1">
    <location>
        <begin position="306"/>
        <end position="327"/>
    </location>
</feature>
<accession>A0ABZ0IY94</accession>
<keyword evidence="1" id="KW-0472">Membrane</keyword>
<dbReference type="RefSeq" id="WP_317491727.1">
    <property type="nucleotide sequence ID" value="NZ_CP136051.1"/>
</dbReference>
<evidence type="ECO:0000256" key="1">
    <source>
        <dbReference type="SAM" id="Phobius"/>
    </source>
</evidence>
<gene>
    <name evidence="2" type="ORF">RT717_10705</name>
</gene>
<dbReference type="EMBL" id="CP136051">
    <property type="protein sequence ID" value="WOK09104.1"/>
    <property type="molecule type" value="Genomic_DNA"/>
</dbReference>
<evidence type="ECO:0000313" key="2">
    <source>
        <dbReference type="EMBL" id="WOK09104.1"/>
    </source>
</evidence>
<name>A0ABZ0IY94_9BACT</name>
<reference evidence="2 3" key="1">
    <citation type="journal article" date="2023" name="Microbiol. Resour. Announc.">
        <title>Complete Genome Sequence of Imperialibacter roseus strain P4T.</title>
        <authorList>
            <person name="Tizabi D.R."/>
            <person name="Bachvaroff T."/>
            <person name="Hill R.T."/>
        </authorList>
    </citation>
    <scope>NUCLEOTIDE SEQUENCE [LARGE SCALE GENOMIC DNA]</scope>
    <source>
        <strain evidence="2 3">P4T</strain>
    </source>
</reference>
<keyword evidence="1" id="KW-0812">Transmembrane</keyword>
<protein>
    <submittedName>
        <fullName evidence="2">Uncharacterized protein</fullName>
    </submittedName>
</protein>
<sequence length="389" mass="42592">MAQDRKIDRDKLGKIFKANSTQLREATFQQQETVPEINIVEEGEITLRQNQLKAVRFGDKVEVAGAEAREVLQQQETRPVFTTGDTTVSPEQLIPEVFVLPGQTESQDIRYYIFFTSALPLQYDFSQNAFLGSINFILLPESGGGHLPTIDPVFIEPASLEIGGISPGWIEIDHLNLPSSSIKLTATDNLKDSAELRLRTRLNPEGYITKVGVKSPLTIKARKKFAQGYGIQEVPVEVILKGIGNGSAEIRFSFEEGAGTLSEESFVLSNNETKTVYIRSQGDGPVKLAAFSTGFSSNLEGFQYDFPYTFLLFTLIGGLIGASVKYLKSDSKFSWKSFSGGVLVGLLAVGLWYVLGINILSISLDDVYNEGSVLLISAVGAWGVGLKWG</sequence>
<proteinExistence type="predicted"/>
<feature type="transmembrane region" description="Helical" evidence="1">
    <location>
        <begin position="367"/>
        <end position="386"/>
    </location>
</feature>
<keyword evidence="3" id="KW-1185">Reference proteome</keyword>
<keyword evidence="1" id="KW-1133">Transmembrane helix</keyword>
<feature type="transmembrane region" description="Helical" evidence="1">
    <location>
        <begin position="339"/>
        <end position="361"/>
    </location>
</feature>
<evidence type="ECO:0000313" key="3">
    <source>
        <dbReference type="Proteomes" id="UP001302349"/>
    </source>
</evidence>
<organism evidence="2 3">
    <name type="scientific">Imperialibacter roseus</name>
    <dbReference type="NCBI Taxonomy" id="1324217"/>
    <lineage>
        <taxon>Bacteria</taxon>
        <taxon>Pseudomonadati</taxon>
        <taxon>Bacteroidota</taxon>
        <taxon>Cytophagia</taxon>
        <taxon>Cytophagales</taxon>
        <taxon>Flammeovirgaceae</taxon>
        <taxon>Imperialibacter</taxon>
    </lineage>
</organism>
<dbReference type="Proteomes" id="UP001302349">
    <property type="component" value="Chromosome"/>
</dbReference>